<proteinExistence type="predicted"/>
<dbReference type="RefSeq" id="WP_088592705.1">
    <property type="nucleotide sequence ID" value="NZ_CP022046.2"/>
</dbReference>
<dbReference type="Proteomes" id="UP000197058">
    <property type="component" value="Chromosome"/>
</dbReference>
<protein>
    <submittedName>
        <fullName evidence="1">Uncharacterized protein</fullName>
    </submittedName>
</protein>
<gene>
    <name evidence="1" type="ORF">CEP64_13420</name>
</gene>
<name>A0AAI8GUY2_MAMSC</name>
<evidence type="ECO:0000313" key="1">
    <source>
        <dbReference type="EMBL" id="ASE35538.1"/>
    </source>
</evidence>
<accession>A0AAI8GUY2</accession>
<dbReference type="EMBL" id="CP022046">
    <property type="protein sequence ID" value="ASE35538.1"/>
    <property type="molecule type" value="Genomic_DNA"/>
</dbReference>
<sequence length="160" mass="18791">MKDGYDEFFKYFDINPSELWEFAQSSIVYIDYDKAQLQWELLKNNIKTGNEPVYIRSFGRNGQSTDLFLNLYKEILPNSDLNIDPTNNHWPNNMMKKLTNYNRNSKQGKNSKYEKISNYQISHVYGKTVNPYSFVAPWNVIYLPKILDPFTGHEATGELV</sequence>
<organism evidence="1 2">
    <name type="scientific">Mammaliicoccus sciuri</name>
    <name type="common">Staphylococcus sciuri</name>
    <dbReference type="NCBI Taxonomy" id="1296"/>
    <lineage>
        <taxon>Bacteria</taxon>
        <taxon>Bacillati</taxon>
        <taxon>Bacillota</taxon>
        <taxon>Bacilli</taxon>
        <taxon>Bacillales</taxon>
        <taxon>Staphylococcaceae</taxon>
        <taxon>Mammaliicoccus</taxon>
    </lineage>
</organism>
<dbReference type="AlphaFoldDB" id="A0AAI8GUY2"/>
<reference evidence="2" key="1">
    <citation type="submission" date="2017-06" db="EMBL/GenBank/DDBJ databases">
        <title>FDA dAtabase for Regulatory Grade micrObial Sequences (FDA-ARGOS): Supporting development and validation of Infectious Disease Dx tests.</title>
        <authorList>
            <person name="Goldberg B."/>
            <person name="Campos J."/>
            <person name="Tallon L."/>
            <person name="Sadzewicz L."/>
            <person name="Sengamalay N."/>
            <person name="Ott S."/>
            <person name="Godinez A."/>
            <person name="Nagaraj S."/>
            <person name="Vavikolanu K."/>
            <person name="Nadendla S."/>
            <person name="George J."/>
            <person name="Geyer C."/>
            <person name="Sichtig H."/>
        </authorList>
    </citation>
    <scope>NUCLEOTIDE SEQUENCE [LARGE SCALE GENOMIC DNA]</scope>
    <source>
        <strain evidence="2">FDAARGOS_285</strain>
    </source>
</reference>
<dbReference type="KEGG" id="sscu:CEP64_13420"/>
<evidence type="ECO:0000313" key="2">
    <source>
        <dbReference type="Proteomes" id="UP000197058"/>
    </source>
</evidence>